<evidence type="ECO:0000313" key="2">
    <source>
        <dbReference type="Proteomes" id="UP000293296"/>
    </source>
</evidence>
<dbReference type="AlphaFoldDB" id="A0A4P6HHV3"/>
<proteinExistence type="predicted"/>
<reference evidence="1 2" key="1">
    <citation type="submission" date="2018-02" db="EMBL/GenBank/DDBJ databases">
        <title>Genome sequence of Desulfovibrio carbinolicus DSM 3852.</title>
        <authorList>
            <person name="Wilbanks E."/>
            <person name="Skennerton C.T."/>
            <person name="Orphan V.J."/>
        </authorList>
    </citation>
    <scope>NUCLEOTIDE SEQUENCE [LARGE SCALE GENOMIC DNA]</scope>
    <source>
        <strain evidence="1 2">DSM 3852</strain>
    </source>
</reference>
<dbReference type="OrthoDB" id="5459694at2"/>
<gene>
    <name evidence="1" type="ORF">C3Y92_03550</name>
</gene>
<name>A0A4P6HHV3_9BACT</name>
<sequence>MGGQDWDVMGNKAGYTLLRHTLANIREVAPSTAFERGDAIDLVYTGPSTPQSGEAQAFASGVGSLADKKT</sequence>
<keyword evidence="2" id="KW-1185">Reference proteome</keyword>
<dbReference type="KEGG" id="dcb:C3Y92_03550"/>
<dbReference type="EMBL" id="CP026538">
    <property type="protein sequence ID" value="QAZ66365.1"/>
    <property type="molecule type" value="Genomic_DNA"/>
</dbReference>
<protein>
    <submittedName>
        <fullName evidence="1">Uncharacterized protein</fullName>
    </submittedName>
</protein>
<accession>A0A4P6HHV3</accession>
<dbReference type="Proteomes" id="UP000293296">
    <property type="component" value="Chromosome"/>
</dbReference>
<evidence type="ECO:0000313" key="1">
    <source>
        <dbReference type="EMBL" id="QAZ66365.1"/>
    </source>
</evidence>
<organism evidence="1 2">
    <name type="scientific">Solidesulfovibrio carbinolicus</name>
    <dbReference type="NCBI Taxonomy" id="296842"/>
    <lineage>
        <taxon>Bacteria</taxon>
        <taxon>Pseudomonadati</taxon>
        <taxon>Thermodesulfobacteriota</taxon>
        <taxon>Desulfovibrionia</taxon>
        <taxon>Desulfovibrionales</taxon>
        <taxon>Desulfovibrionaceae</taxon>
        <taxon>Solidesulfovibrio</taxon>
    </lineage>
</organism>